<feature type="transmembrane region" description="Helical" evidence="1">
    <location>
        <begin position="67"/>
        <end position="86"/>
    </location>
</feature>
<evidence type="ECO:0000256" key="1">
    <source>
        <dbReference type="SAM" id="Phobius"/>
    </source>
</evidence>
<accession>A0A914E0E9</accession>
<protein>
    <submittedName>
        <fullName evidence="3">Uncharacterized protein</fullName>
    </submittedName>
</protein>
<keyword evidence="1" id="KW-1133">Transmembrane helix</keyword>
<dbReference type="AlphaFoldDB" id="A0A914E0E9"/>
<sequence length="124" mass="15002">MSNVLRRPSNVFTDRFRRLQRSFRDQAHSFRSAIRDEAREGLRRARTVPKWIQFIQKIYHDYGLKHICLILLLVAYQFLGAGIFYYCEVSNDETKEMVWRENIQLNRTKFIHAIIPTMYYIFHG</sequence>
<organism evidence="2 3">
    <name type="scientific">Acrobeloides nanus</name>
    <dbReference type="NCBI Taxonomy" id="290746"/>
    <lineage>
        <taxon>Eukaryota</taxon>
        <taxon>Metazoa</taxon>
        <taxon>Ecdysozoa</taxon>
        <taxon>Nematoda</taxon>
        <taxon>Chromadorea</taxon>
        <taxon>Rhabditida</taxon>
        <taxon>Tylenchina</taxon>
        <taxon>Cephalobomorpha</taxon>
        <taxon>Cephaloboidea</taxon>
        <taxon>Cephalobidae</taxon>
        <taxon>Acrobeloides</taxon>
    </lineage>
</organism>
<dbReference type="Proteomes" id="UP000887540">
    <property type="component" value="Unplaced"/>
</dbReference>
<evidence type="ECO:0000313" key="2">
    <source>
        <dbReference type="Proteomes" id="UP000887540"/>
    </source>
</evidence>
<reference evidence="3" key="1">
    <citation type="submission" date="2022-11" db="UniProtKB">
        <authorList>
            <consortium name="WormBaseParasite"/>
        </authorList>
    </citation>
    <scope>IDENTIFICATION</scope>
</reference>
<keyword evidence="1" id="KW-0472">Membrane</keyword>
<dbReference type="WBParaSite" id="ACRNAN_scaffold4670.g18709.t1">
    <property type="protein sequence ID" value="ACRNAN_scaffold4670.g18709.t1"/>
    <property type="gene ID" value="ACRNAN_scaffold4670.g18709"/>
</dbReference>
<keyword evidence="1" id="KW-0812">Transmembrane</keyword>
<evidence type="ECO:0000313" key="3">
    <source>
        <dbReference type="WBParaSite" id="ACRNAN_scaffold4670.g18709.t1"/>
    </source>
</evidence>
<proteinExistence type="predicted"/>
<name>A0A914E0E9_9BILA</name>
<keyword evidence="2" id="KW-1185">Reference proteome</keyword>
<dbReference type="Gene3D" id="1.10.287.70">
    <property type="match status" value="1"/>
</dbReference>